<evidence type="ECO:0000313" key="4">
    <source>
        <dbReference type="Proteomes" id="UP000753802"/>
    </source>
</evidence>
<comment type="caution">
    <text evidence="3">The sequence shown here is derived from an EMBL/GenBank/DDBJ whole genome shotgun (WGS) entry which is preliminary data.</text>
</comment>
<feature type="transmembrane region" description="Helical" evidence="1">
    <location>
        <begin position="57"/>
        <end position="79"/>
    </location>
</feature>
<evidence type="ECO:0000259" key="2">
    <source>
        <dbReference type="Pfam" id="PF07584"/>
    </source>
</evidence>
<keyword evidence="1" id="KW-0472">Membrane</keyword>
<proteinExistence type="predicted"/>
<protein>
    <recommendedName>
        <fullName evidence="2">Aerotolerance regulator N-terminal domain-containing protein</fullName>
    </recommendedName>
</protein>
<dbReference type="InterPro" id="IPR024163">
    <property type="entry name" value="Aerotolerance_reg_N"/>
</dbReference>
<feature type="transmembrane region" description="Helical" evidence="1">
    <location>
        <begin position="6"/>
        <end position="25"/>
    </location>
</feature>
<gene>
    <name evidence="3" type="ORF">GWC95_05535</name>
</gene>
<evidence type="ECO:0000256" key="1">
    <source>
        <dbReference type="SAM" id="Phobius"/>
    </source>
</evidence>
<dbReference type="Proteomes" id="UP000753802">
    <property type="component" value="Unassembled WGS sequence"/>
</dbReference>
<keyword evidence="1" id="KW-0812">Transmembrane</keyword>
<accession>A0ABW9ZR07</accession>
<dbReference type="EMBL" id="JAACJS010000011">
    <property type="protein sequence ID" value="NCI49374.1"/>
    <property type="molecule type" value="Genomic_DNA"/>
</dbReference>
<feature type="domain" description="Aerotolerance regulator N-terminal" evidence="2">
    <location>
        <begin position="1"/>
        <end position="77"/>
    </location>
</feature>
<sequence>MLHLLQPIWLLTSAGIIVPVVIHLWNTRQGKTLKIGSIELLASTAQQRARSLRFTELFLLLLRCLLIILLALLLAKPYWQNTSKQKGWIVVQEKNAGKAYDRHRLLIDSLSNEGYRLHFFKKGFPATDLSKIKAAVNDTATTQTSYWQLLKMLDRQLPSGMPVYLFTENEMQYFSGERPEISIALNWKTFSNGDSVQSFIAGAYETTRDSIAVVMGTTKSEGTAYHIEMLAANQPVQRSFSIGVSEGNMQVGFKNDPPVIVDTAPVRVSIFAEPGVDDPRYVAAALQSIQQVTGRKILSKTFTKAQDVAAGQDWLFWLSAADVPAQANARRIFSYAKGTPAAVESWIEDNKNIYTKVELYQRVPYRQNRNETEWRDAFGVPLLTKETKDGKIRYECFTHFNPSWNELVWDASFPQRIYELIGGFPAASANKDHRGIDESQLKFDTVRSVQKTIAADTVDATATARVFWMIIFILFCAERYFSYRIKKIKADA</sequence>
<dbReference type="PANTHER" id="PTHR37464">
    <property type="entry name" value="BLL2463 PROTEIN"/>
    <property type="match status" value="1"/>
</dbReference>
<reference evidence="3 4" key="1">
    <citation type="submission" date="2020-01" db="EMBL/GenBank/DDBJ databases">
        <title>Genome analysis.</title>
        <authorList>
            <person name="Wu S."/>
            <person name="Wang G."/>
        </authorList>
    </citation>
    <scope>NUCLEOTIDE SEQUENCE [LARGE SCALE GENOMIC DNA]</scope>
    <source>
        <strain evidence="3 4">SYL130</strain>
    </source>
</reference>
<evidence type="ECO:0000313" key="3">
    <source>
        <dbReference type="EMBL" id="NCI49374.1"/>
    </source>
</evidence>
<dbReference type="NCBIfam" id="TIGR02226">
    <property type="entry name" value="two_anch"/>
    <property type="match status" value="1"/>
</dbReference>
<dbReference type="Pfam" id="PF07584">
    <property type="entry name" value="BatA"/>
    <property type="match status" value="1"/>
</dbReference>
<feature type="transmembrane region" description="Helical" evidence="1">
    <location>
        <begin position="462"/>
        <end position="481"/>
    </location>
</feature>
<keyword evidence="1" id="KW-1133">Transmembrane helix</keyword>
<dbReference type="InterPro" id="IPR011933">
    <property type="entry name" value="Double_TM_dom"/>
</dbReference>
<keyword evidence="4" id="KW-1185">Reference proteome</keyword>
<dbReference type="PANTHER" id="PTHR37464:SF1">
    <property type="entry name" value="BLL2463 PROTEIN"/>
    <property type="match status" value="1"/>
</dbReference>
<organism evidence="3 4">
    <name type="scientific">Sediminibacterium roseum</name>
    <dbReference type="NCBI Taxonomy" id="1978412"/>
    <lineage>
        <taxon>Bacteria</taxon>
        <taxon>Pseudomonadati</taxon>
        <taxon>Bacteroidota</taxon>
        <taxon>Chitinophagia</taxon>
        <taxon>Chitinophagales</taxon>
        <taxon>Chitinophagaceae</taxon>
        <taxon>Sediminibacterium</taxon>
    </lineage>
</organism>
<dbReference type="RefSeq" id="WP_161817701.1">
    <property type="nucleotide sequence ID" value="NZ_JAACJS010000011.1"/>
</dbReference>
<name>A0ABW9ZR07_9BACT</name>